<name>A0AAE0Y2P9_9GAST</name>
<sequence>MNLFSALQFPELKHASYGVPRVSTQMNTSSVTVLISTHINNVPHITYITSVIAILTFLNHHAIKLKIISIIIFNFYFATLRPGARIAEELGTSYLTLKSEILSLIRYPARGEVTFLVYAWRCLKHGAGGKG</sequence>
<dbReference type="EMBL" id="JAWDGP010007035">
    <property type="protein sequence ID" value="KAK3731036.1"/>
    <property type="molecule type" value="Genomic_DNA"/>
</dbReference>
<evidence type="ECO:0000313" key="1">
    <source>
        <dbReference type="EMBL" id="KAK3731036.1"/>
    </source>
</evidence>
<protein>
    <submittedName>
        <fullName evidence="1">Uncharacterized protein</fullName>
    </submittedName>
</protein>
<organism evidence="1 2">
    <name type="scientific">Elysia crispata</name>
    <name type="common">lettuce slug</name>
    <dbReference type="NCBI Taxonomy" id="231223"/>
    <lineage>
        <taxon>Eukaryota</taxon>
        <taxon>Metazoa</taxon>
        <taxon>Spiralia</taxon>
        <taxon>Lophotrochozoa</taxon>
        <taxon>Mollusca</taxon>
        <taxon>Gastropoda</taxon>
        <taxon>Heterobranchia</taxon>
        <taxon>Euthyneura</taxon>
        <taxon>Panpulmonata</taxon>
        <taxon>Sacoglossa</taxon>
        <taxon>Placobranchoidea</taxon>
        <taxon>Plakobranchidae</taxon>
        <taxon>Elysia</taxon>
    </lineage>
</organism>
<dbReference type="Proteomes" id="UP001283361">
    <property type="component" value="Unassembled WGS sequence"/>
</dbReference>
<keyword evidence="2" id="KW-1185">Reference proteome</keyword>
<comment type="caution">
    <text evidence="1">The sequence shown here is derived from an EMBL/GenBank/DDBJ whole genome shotgun (WGS) entry which is preliminary data.</text>
</comment>
<dbReference type="AlphaFoldDB" id="A0AAE0Y2P9"/>
<gene>
    <name evidence="1" type="ORF">RRG08_066049</name>
</gene>
<evidence type="ECO:0000313" key="2">
    <source>
        <dbReference type="Proteomes" id="UP001283361"/>
    </source>
</evidence>
<proteinExistence type="predicted"/>
<reference evidence="1" key="1">
    <citation type="journal article" date="2023" name="G3 (Bethesda)">
        <title>A reference genome for the long-term kleptoplast-retaining sea slug Elysia crispata morphotype clarki.</title>
        <authorList>
            <person name="Eastman K.E."/>
            <person name="Pendleton A.L."/>
            <person name="Shaikh M.A."/>
            <person name="Suttiyut T."/>
            <person name="Ogas R."/>
            <person name="Tomko P."/>
            <person name="Gavelis G."/>
            <person name="Widhalm J.R."/>
            <person name="Wisecaver J.H."/>
        </authorList>
    </citation>
    <scope>NUCLEOTIDE SEQUENCE</scope>
    <source>
        <strain evidence="1">ECLA1</strain>
    </source>
</reference>
<accession>A0AAE0Y2P9</accession>